<dbReference type="Proteomes" id="UP000053958">
    <property type="component" value="Unassembled WGS sequence"/>
</dbReference>
<comment type="caution">
    <text evidence="2">The sequence shown here is derived from an EMBL/GenBank/DDBJ whole genome shotgun (WGS) entry which is preliminary data.</text>
</comment>
<gene>
    <name evidence="2" type="ORF">T310_5105</name>
</gene>
<dbReference type="GeneID" id="25317450"/>
<dbReference type="EMBL" id="LASV01000223">
    <property type="protein sequence ID" value="KKA20867.1"/>
    <property type="molecule type" value="Genomic_DNA"/>
</dbReference>
<name>A0A0F4YRF0_RASE3</name>
<accession>A0A0F4YRF0</accession>
<keyword evidence="3" id="KW-1185">Reference proteome</keyword>
<feature type="compositionally biased region" description="Basic and acidic residues" evidence="1">
    <location>
        <begin position="37"/>
        <end position="50"/>
    </location>
</feature>
<feature type="region of interest" description="Disordered" evidence="1">
    <location>
        <begin position="22"/>
        <end position="63"/>
    </location>
</feature>
<evidence type="ECO:0000256" key="1">
    <source>
        <dbReference type="SAM" id="MobiDB-lite"/>
    </source>
</evidence>
<organism evidence="2 3">
    <name type="scientific">Rasamsonia emersonii (strain ATCC 16479 / CBS 393.64 / IMI 116815)</name>
    <dbReference type="NCBI Taxonomy" id="1408163"/>
    <lineage>
        <taxon>Eukaryota</taxon>
        <taxon>Fungi</taxon>
        <taxon>Dikarya</taxon>
        <taxon>Ascomycota</taxon>
        <taxon>Pezizomycotina</taxon>
        <taxon>Eurotiomycetes</taxon>
        <taxon>Eurotiomycetidae</taxon>
        <taxon>Eurotiales</taxon>
        <taxon>Trichocomaceae</taxon>
        <taxon>Rasamsonia</taxon>
    </lineage>
</organism>
<protein>
    <submittedName>
        <fullName evidence="2">Uncharacterized protein</fullName>
    </submittedName>
</protein>
<dbReference type="AlphaFoldDB" id="A0A0F4YRF0"/>
<proteinExistence type="predicted"/>
<evidence type="ECO:0000313" key="3">
    <source>
        <dbReference type="Proteomes" id="UP000053958"/>
    </source>
</evidence>
<sequence length="152" mass="17033">MSPPSKCLAADLAWTKVTNGMARDPAGSQAPIMFSRKPTEGPFRARDPESPLRSPIGCRPRPPVLPQAARPHWPMVASLWTAFPRAVVEYNLDIYLIMNSMVRPIDKLEYRSDVGLGPSTRCKCNNPDSVSIRYRSLICLGRAHDIPYWDEP</sequence>
<reference evidence="2 3" key="1">
    <citation type="submission" date="2015-04" db="EMBL/GenBank/DDBJ databases">
        <authorList>
            <person name="Heijne W.H."/>
            <person name="Fedorova N.D."/>
            <person name="Nierman W.C."/>
            <person name="Vollebregt A.W."/>
            <person name="Zhao Z."/>
            <person name="Wu L."/>
            <person name="Kumar M."/>
            <person name="Stam H."/>
            <person name="van den Berg M.A."/>
            <person name="Pel H.J."/>
        </authorList>
    </citation>
    <scope>NUCLEOTIDE SEQUENCE [LARGE SCALE GENOMIC DNA]</scope>
    <source>
        <strain evidence="2 3">CBS 393.64</strain>
    </source>
</reference>
<dbReference type="RefSeq" id="XP_013327479.1">
    <property type="nucleotide sequence ID" value="XM_013472025.1"/>
</dbReference>
<evidence type="ECO:0000313" key="2">
    <source>
        <dbReference type="EMBL" id="KKA20867.1"/>
    </source>
</evidence>